<name>A0AAV7QTJ7_PLEWA</name>
<dbReference type="AlphaFoldDB" id="A0AAV7QTJ7"/>
<sequence>MDRSPAYSRAEWAAESGRGLGDEGLQEDTAPPDWLEGLRGCSRERTESTKQSEAQSRRARVAGAVGCLAKLPADY</sequence>
<keyword evidence="3" id="KW-1185">Reference proteome</keyword>
<comment type="caution">
    <text evidence="2">The sequence shown here is derived from an EMBL/GenBank/DDBJ whole genome shotgun (WGS) entry which is preliminary data.</text>
</comment>
<dbReference type="Proteomes" id="UP001066276">
    <property type="component" value="Chromosome 6"/>
</dbReference>
<dbReference type="EMBL" id="JANPWB010000010">
    <property type="protein sequence ID" value="KAJ1143826.1"/>
    <property type="molecule type" value="Genomic_DNA"/>
</dbReference>
<evidence type="ECO:0000313" key="3">
    <source>
        <dbReference type="Proteomes" id="UP001066276"/>
    </source>
</evidence>
<gene>
    <name evidence="2" type="ORF">NDU88_010128</name>
</gene>
<protein>
    <submittedName>
        <fullName evidence="2">Uncharacterized protein</fullName>
    </submittedName>
</protein>
<accession>A0AAV7QTJ7</accession>
<organism evidence="2 3">
    <name type="scientific">Pleurodeles waltl</name>
    <name type="common">Iberian ribbed newt</name>
    <dbReference type="NCBI Taxonomy" id="8319"/>
    <lineage>
        <taxon>Eukaryota</taxon>
        <taxon>Metazoa</taxon>
        <taxon>Chordata</taxon>
        <taxon>Craniata</taxon>
        <taxon>Vertebrata</taxon>
        <taxon>Euteleostomi</taxon>
        <taxon>Amphibia</taxon>
        <taxon>Batrachia</taxon>
        <taxon>Caudata</taxon>
        <taxon>Salamandroidea</taxon>
        <taxon>Salamandridae</taxon>
        <taxon>Pleurodelinae</taxon>
        <taxon>Pleurodeles</taxon>
    </lineage>
</organism>
<feature type="compositionally biased region" description="Basic and acidic residues" evidence="1">
    <location>
        <begin position="41"/>
        <end position="50"/>
    </location>
</feature>
<reference evidence="2" key="1">
    <citation type="journal article" date="2022" name="bioRxiv">
        <title>Sequencing and chromosome-scale assembly of the giantPleurodeles waltlgenome.</title>
        <authorList>
            <person name="Brown T."/>
            <person name="Elewa A."/>
            <person name="Iarovenko S."/>
            <person name="Subramanian E."/>
            <person name="Araus A.J."/>
            <person name="Petzold A."/>
            <person name="Susuki M."/>
            <person name="Suzuki K.-i.T."/>
            <person name="Hayashi T."/>
            <person name="Toyoda A."/>
            <person name="Oliveira C."/>
            <person name="Osipova E."/>
            <person name="Leigh N.D."/>
            <person name="Simon A."/>
            <person name="Yun M.H."/>
        </authorList>
    </citation>
    <scope>NUCLEOTIDE SEQUENCE</scope>
    <source>
        <strain evidence="2">20211129_DDA</strain>
        <tissue evidence="2">Liver</tissue>
    </source>
</reference>
<evidence type="ECO:0000256" key="1">
    <source>
        <dbReference type="SAM" id="MobiDB-lite"/>
    </source>
</evidence>
<proteinExistence type="predicted"/>
<evidence type="ECO:0000313" key="2">
    <source>
        <dbReference type="EMBL" id="KAJ1143826.1"/>
    </source>
</evidence>
<feature type="region of interest" description="Disordered" evidence="1">
    <location>
        <begin position="1"/>
        <end position="61"/>
    </location>
</feature>